<dbReference type="CDD" id="cd17489">
    <property type="entry name" value="MFS_YfcJ_like"/>
    <property type="match status" value="1"/>
</dbReference>
<keyword evidence="2" id="KW-0813">Transport</keyword>
<keyword evidence="3 6" id="KW-0812">Transmembrane</keyword>
<dbReference type="Pfam" id="PF07690">
    <property type="entry name" value="MFS_1"/>
    <property type="match status" value="1"/>
</dbReference>
<feature type="transmembrane region" description="Helical" evidence="6">
    <location>
        <begin position="79"/>
        <end position="102"/>
    </location>
</feature>
<proteinExistence type="predicted"/>
<keyword evidence="9" id="KW-1185">Reference proteome</keyword>
<organism evidence="8 9">
    <name type="scientific">Hydrogenispora ethanolica</name>
    <dbReference type="NCBI Taxonomy" id="1082276"/>
    <lineage>
        <taxon>Bacteria</taxon>
        <taxon>Bacillati</taxon>
        <taxon>Bacillota</taxon>
        <taxon>Hydrogenispora</taxon>
    </lineage>
</organism>
<accession>A0A4R1QUR8</accession>
<dbReference type="RefSeq" id="WP_132017040.1">
    <property type="nucleotide sequence ID" value="NZ_SLUN01000045.1"/>
</dbReference>
<dbReference type="PANTHER" id="PTHR23531:SF1">
    <property type="entry name" value="QUINOLENE RESISTANCE PROTEIN NORA"/>
    <property type="match status" value="1"/>
</dbReference>
<gene>
    <name evidence="8" type="ORF">EDC14_104510</name>
</gene>
<dbReference type="GO" id="GO:0005886">
    <property type="term" value="C:plasma membrane"/>
    <property type="evidence" value="ECO:0007669"/>
    <property type="project" value="UniProtKB-SubCell"/>
</dbReference>
<evidence type="ECO:0000313" key="9">
    <source>
        <dbReference type="Proteomes" id="UP000295008"/>
    </source>
</evidence>
<comment type="subcellular location">
    <subcellularLocation>
        <location evidence="1">Cell membrane</location>
        <topology evidence="1">Multi-pass membrane protein</topology>
    </subcellularLocation>
</comment>
<dbReference type="AlphaFoldDB" id="A0A4R1QUR8"/>
<reference evidence="8 9" key="1">
    <citation type="submission" date="2019-03" db="EMBL/GenBank/DDBJ databases">
        <title>Genomic Encyclopedia of Type Strains, Phase IV (KMG-IV): sequencing the most valuable type-strain genomes for metagenomic binning, comparative biology and taxonomic classification.</title>
        <authorList>
            <person name="Goeker M."/>
        </authorList>
    </citation>
    <scope>NUCLEOTIDE SEQUENCE [LARGE SCALE GENOMIC DNA]</scope>
    <source>
        <strain evidence="8 9">LX-B</strain>
    </source>
</reference>
<sequence>MQQPDTARLWSKDFLRVAVLNSLIFLAFQMLLPTIPLYVKRLGGSDGEAGLVMGVFAISAVLIRPLIGQTMDRYGRKGIFLAGLLLFGASILANTLASSLILLLMVRLLYGFGWGSCQTAATTVASDLIPKTRFGEGIGYFSLTGTVTMALGPALGMFLVNRLGFGPMFLSAALLAGVAAWLALTIAYPRCPAVPERLSLVERTAIPATAVGFFVAMTYCAVITFLGLYATDLGIGNVGPFFTAYVVALLVTRPFIGRIADRYGFAVILVPGLLLTGAAMLLLYLARDLGAFLWAGLLFGLGYGSVNPGLTAMAVKDAPSERRGAANSTFFTGFDLGVGLGSILWGAVAQIAGYRMMYLWTIVPICLALFCLLALGRKESLRPALERAE</sequence>
<dbReference type="InterPro" id="IPR020846">
    <property type="entry name" value="MFS_dom"/>
</dbReference>
<comment type="caution">
    <text evidence="8">The sequence shown here is derived from an EMBL/GenBank/DDBJ whole genome shotgun (WGS) entry which is preliminary data.</text>
</comment>
<feature type="transmembrane region" description="Helical" evidence="6">
    <location>
        <begin position="357"/>
        <end position="375"/>
    </location>
</feature>
<dbReference type="PROSITE" id="PS50850">
    <property type="entry name" value="MFS"/>
    <property type="match status" value="1"/>
</dbReference>
<feature type="transmembrane region" description="Helical" evidence="6">
    <location>
        <begin position="138"/>
        <end position="159"/>
    </location>
</feature>
<name>A0A4R1QUR8_HYDET</name>
<feature type="domain" description="Major facilitator superfamily (MFS) profile" evidence="7">
    <location>
        <begin position="13"/>
        <end position="379"/>
    </location>
</feature>
<dbReference type="OrthoDB" id="9814001at2"/>
<dbReference type="EMBL" id="SLUN01000045">
    <property type="protein sequence ID" value="TCL57706.1"/>
    <property type="molecule type" value="Genomic_DNA"/>
</dbReference>
<dbReference type="InterPro" id="IPR036259">
    <property type="entry name" value="MFS_trans_sf"/>
</dbReference>
<feature type="transmembrane region" description="Helical" evidence="6">
    <location>
        <begin position="51"/>
        <end position="67"/>
    </location>
</feature>
<feature type="transmembrane region" description="Helical" evidence="6">
    <location>
        <begin position="291"/>
        <end position="310"/>
    </location>
</feature>
<feature type="transmembrane region" description="Helical" evidence="6">
    <location>
        <begin position="18"/>
        <end position="39"/>
    </location>
</feature>
<keyword evidence="5 6" id="KW-0472">Membrane</keyword>
<feature type="transmembrane region" description="Helical" evidence="6">
    <location>
        <begin position="263"/>
        <end position="285"/>
    </location>
</feature>
<keyword evidence="4 6" id="KW-1133">Transmembrane helix</keyword>
<evidence type="ECO:0000259" key="7">
    <source>
        <dbReference type="PROSITE" id="PS50850"/>
    </source>
</evidence>
<dbReference type="GO" id="GO:0022857">
    <property type="term" value="F:transmembrane transporter activity"/>
    <property type="evidence" value="ECO:0007669"/>
    <property type="project" value="InterPro"/>
</dbReference>
<dbReference type="SUPFAM" id="SSF103473">
    <property type="entry name" value="MFS general substrate transporter"/>
    <property type="match status" value="1"/>
</dbReference>
<dbReference type="Gene3D" id="1.20.1250.20">
    <property type="entry name" value="MFS general substrate transporter like domains"/>
    <property type="match status" value="2"/>
</dbReference>
<feature type="transmembrane region" description="Helical" evidence="6">
    <location>
        <begin position="165"/>
        <end position="184"/>
    </location>
</feature>
<evidence type="ECO:0000256" key="5">
    <source>
        <dbReference type="ARBA" id="ARBA00023136"/>
    </source>
</evidence>
<dbReference type="PANTHER" id="PTHR23531">
    <property type="entry name" value="QUINOLENE RESISTANCE PROTEIN NORA"/>
    <property type="match status" value="1"/>
</dbReference>
<dbReference type="PROSITE" id="PS00216">
    <property type="entry name" value="SUGAR_TRANSPORT_1"/>
    <property type="match status" value="1"/>
</dbReference>
<protein>
    <submittedName>
        <fullName evidence="8">Putative MFS family arabinose efflux permease</fullName>
    </submittedName>
</protein>
<evidence type="ECO:0000256" key="2">
    <source>
        <dbReference type="ARBA" id="ARBA00022448"/>
    </source>
</evidence>
<feature type="transmembrane region" description="Helical" evidence="6">
    <location>
        <begin position="234"/>
        <end position="251"/>
    </location>
</feature>
<evidence type="ECO:0000256" key="4">
    <source>
        <dbReference type="ARBA" id="ARBA00022989"/>
    </source>
</evidence>
<dbReference type="InterPro" id="IPR011701">
    <property type="entry name" value="MFS"/>
</dbReference>
<evidence type="ECO:0000256" key="1">
    <source>
        <dbReference type="ARBA" id="ARBA00004651"/>
    </source>
</evidence>
<dbReference type="InterPro" id="IPR005829">
    <property type="entry name" value="Sugar_transporter_CS"/>
</dbReference>
<dbReference type="InterPro" id="IPR052714">
    <property type="entry name" value="MFS_Exporter"/>
</dbReference>
<evidence type="ECO:0000256" key="6">
    <source>
        <dbReference type="SAM" id="Phobius"/>
    </source>
</evidence>
<dbReference type="Proteomes" id="UP000295008">
    <property type="component" value="Unassembled WGS sequence"/>
</dbReference>
<feature type="transmembrane region" description="Helical" evidence="6">
    <location>
        <begin position="330"/>
        <end position="351"/>
    </location>
</feature>
<evidence type="ECO:0000256" key="3">
    <source>
        <dbReference type="ARBA" id="ARBA00022692"/>
    </source>
</evidence>
<feature type="transmembrane region" description="Helical" evidence="6">
    <location>
        <begin position="205"/>
        <end position="228"/>
    </location>
</feature>
<evidence type="ECO:0000313" key="8">
    <source>
        <dbReference type="EMBL" id="TCL57706.1"/>
    </source>
</evidence>